<keyword evidence="3" id="KW-0812">Transmembrane</keyword>
<protein>
    <submittedName>
        <fullName evidence="7">Uncharacterized protein</fullName>
    </submittedName>
</protein>
<reference evidence="7" key="2">
    <citation type="submission" date="2015-06" db="UniProtKB">
        <authorList>
            <consortium name="EnsemblMetazoa"/>
        </authorList>
    </citation>
    <scope>IDENTIFICATION</scope>
</reference>
<accession>T1K0L5</accession>
<comment type="subcellular location">
    <subcellularLocation>
        <location evidence="1">Membrane</location>
    </subcellularLocation>
</comment>
<dbReference type="GO" id="GO:0005044">
    <property type="term" value="F:scavenger receptor activity"/>
    <property type="evidence" value="ECO:0007669"/>
    <property type="project" value="TreeGrafter"/>
</dbReference>
<keyword evidence="4" id="KW-1133">Transmembrane helix</keyword>
<evidence type="ECO:0000256" key="1">
    <source>
        <dbReference type="ARBA" id="ARBA00004370"/>
    </source>
</evidence>
<reference evidence="8" key="1">
    <citation type="submission" date="2011-08" db="EMBL/GenBank/DDBJ databases">
        <authorList>
            <person name="Rombauts S."/>
        </authorList>
    </citation>
    <scope>NUCLEOTIDE SEQUENCE</scope>
    <source>
        <strain evidence="8">London</strain>
    </source>
</reference>
<proteinExistence type="inferred from homology"/>
<dbReference type="AlphaFoldDB" id="T1K0L5"/>
<dbReference type="Pfam" id="PF01130">
    <property type="entry name" value="CD36"/>
    <property type="match status" value="1"/>
</dbReference>
<evidence type="ECO:0000256" key="5">
    <source>
        <dbReference type="ARBA" id="ARBA00023136"/>
    </source>
</evidence>
<sequence length="100" mass="11202">MNLFRVSSVNGLSPNETDHLAWFEIEPTSGSTAAAAIRLQLNIGITRSQAFKRSHKMPNIVFPAFWMEISFSLIFDFVESLILISTLLSLVPTVYSKLRA</sequence>
<dbReference type="GO" id="GO:0005737">
    <property type="term" value="C:cytoplasm"/>
    <property type="evidence" value="ECO:0007669"/>
    <property type="project" value="TreeGrafter"/>
</dbReference>
<dbReference type="EnsemblMetazoa" id="tetur03g08220.1">
    <property type="protein sequence ID" value="tetur03g08220.1"/>
    <property type="gene ID" value="tetur03g08220"/>
</dbReference>
<keyword evidence="5" id="KW-0472">Membrane</keyword>
<dbReference type="Proteomes" id="UP000015104">
    <property type="component" value="Unassembled WGS sequence"/>
</dbReference>
<dbReference type="InterPro" id="IPR002159">
    <property type="entry name" value="CD36_fam"/>
</dbReference>
<evidence type="ECO:0000256" key="6">
    <source>
        <dbReference type="ARBA" id="ARBA00023180"/>
    </source>
</evidence>
<evidence type="ECO:0000256" key="2">
    <source>
        <dbReference type="ARBA" id="ARBA00010532"/>
    </source>
</evidence>
<dbReference type="PANTHER" id="PTHR11923:SF51">
    <property type="entry name" value="LYSOSOME MEMBRANE PROTEIN 2"/>
    <property type="match status" value="1"/>
</dbReference>
<evidence type="ECO:0000256" key="4">
    <source>
        <dbReference type="ARBA" id="ARBA00022989"/>
    </source>
</evidence>
<evidence type="ECO:0000256" key="3">
    <source>
        <dbReference type="ARBA" id="ARBA00022692"/>
    </source>
</evidence>
<evidence type="ECO:0000313" key="7">
    <source>
        <dbReference type="EnsemblMetazoa" id="tetur03g08220.1"/>
    </source>
</evidence>
<keyword evidence="8" id="KW-1185">Reference proteome</keyword>
<name>T1K0L5_TETUR</name>
<dbReference type="PANTHER" id="PTHR11923">
    <property type="entry name" value="SCAVENGER RECEPTOR CLASS B TYPE-1 SR-B1"/>
    <property type="match status" value="1"/>
</dbReference>
<keyword evidence="6" id="KW-0325">Glycoprotein</keyword>
<dbReference type="HOGENOM" id="CLU_2309537_0_0_1"/>
<evidence type="ECO:0000313" key="8">
    <source>
        <dbReference type="Proteomes" id="UP000015104"/>
    </source>
</evidence>
<dbReference type="GO" id="GO:0016020">
    <property type="term" value="C:membrane"/>
    <property type="evidence" value="ECO:0007669"/>
    <property type="project" value="UniProtKB-SubCell"/>
</dbReference>
<comment type="similarity">
    <text evidence="2">Belongs to the CD36 family.</text>
</comment>
<organism evidence="7 8">
    <name type="scientific">Tetranychus urticae</name>
    <name type="common">Two-spotted spider mite</name>
    <dbReference type="NCBI Taxonomy" id="32264"/>
    <lineage>
        <taxon>Eukaryota</taxon>
        <taxon>Metazoa</taxon>
        <taxon>Ecdysozoa</taxon>
        <taxon>Arthropoda</taxon>
        <taxon>Chelicerata</taxon>
        <taxon>Arachnida</taxon>
        <taxon>Acari</taxon>
        <taxon>Acariformes</taxon>
        <taxon>Trombidiformes</taxon>
        <taxon>Prostigmata</taxon>
        <taxon>Eleutherengona</taxon>
        <taxon>Raphignathae</taxon>
        <taxon>Tetranychoidea</taxon>
        <taxon>Tetranychidae</taxon>
        <taxon>Tetranychus</taxon>
    </lineage>
</organism>
<dbReference type="EMBL" id="CAEY01001144">
    <property type="status" value="NOT_ANNOTATED_CDS"/>
    <property type="molecule type" value="Genomic_DNA"/>
</dbReference>